<sequence length="761" mass="85802">MEAHNICSSAIVAQVLNGASNYENWKACVQNYLLVRDLWDVVEQTSEPPQQEEGDGADFKAWRKRNLSALHALQISCDPIMLSHIRNMTTAKDAWNTLAQVCQLPMPHQAPQVPQDAQQITEDAPQIPGLSLSLALINCLIVVELEKSTWKNVSRTRILELLKAIKERGLEPAKSLLTSQAHLATAAICNSSFTTFHFTIFKGQLDMIDEFLSTMSEEDLKLQDGTGRTILHRASIYTKNSKIAQSLIRKNGELLTVQDYKGEIPLNYACWIGHKDMTHYLCNMTTREFLLSPENERQAALFVKDCINNKWFDVALDLLRHRPQLAFAQERNGVNAALALSCQPSGFLSSSGFSFWQRWTYSCLKVKQPKAWFSEHDVRINTHELQDQKEMKNFTTQVAGQLLGLGSNLLKFFGIKQIYDLKLAHVYAHELLLLMSKTIATFEMEQCYQGLVIPAIINAAQRGMMEFIVEIIKHNLDLLIISDVDDRSIFHIAIAHRQEKVFSLIYGLDTIKYIFLSFTDVNNNNMLHLAGKLSPQSQLKLQQISGAALQMQRELQWFKEVESIIPAAYKEHRNSEGETPYEAFNRSHAELLKQGEKWMKDIAQSSTVVGTLIITIMFASLFTVPGGLNQNTGVPLLLTKKFFKLFIISDAISLFASTTSVLMFVGILTSRYTADDFLKSLPNKLIIGLSSLFISIATMMVAFSSTVIIMLQGQLEIVIPIVLLAGIPIGLFVWLQFPLLVKISISTYGPGIFDRKMEKWV</sequence>
<dbReference type="SMART" id="SM00248">
    <property type="entry name" value="ANK"/>
    <property type="match status" value="4"/>
</dbReference>
<dbReference type="OMA" id="HAIRMSC"/>
<dbReference type="Gramene" id="EOY20491">
    <property type="protein sequence ID" value="EOY20491"/>
    <property type="gene ID" value="TCM_046106"/>
</dbReference>
<keyword evidence="1" id="KW-1133">Transmembrane helix</keyword>
<feature type="transmembrane region" description="Helical" evidence="1">
    <location>
        <begin position="685"/>
        <end position="711"/>
    </location>
</feature>
<accession>S1S466</accession>
<dbReference type="PANTHER" id="PTHR24177">
    <property type="entry name" value="CASKIN"/>
    <property type="match status" value="1"/>
</dbReference>
<evidence type="ECO:0000313" key="4">
    <source>
        <dbReference type="Proteomes" id="UP000026915"/>
    </source>
</evidence>
<dbReference type="Proteomes" id="UP000026915">
    <property type="component" value="Unassembled WGS sequence"/>
</dbReference>
<name>S1S466_THECC</name>
<evidence type="ECO:0000313" key="3">
    <source>
        <dbReference type="EMBL" id="EOY20491.1"/>
    </source>
</evidence>
<evidence type="ECO:0000259" key="2">
    <source>
        <dbReference type="Pfam" id="PF13962"/>
    </source>
</evidence>
<dbReference type="InterPro" id="IPR002110">
    <property type="entry name" value="Ankyrin_rpt"/>
</dbReference>
<keyword evidence="1" id="KW-0812">Transmembrane</keyword>
<reference evidence="3 4" key="1">
    <citation type="journal article" date="2013" name="Genome Biol.">
        <title>The genome sequence of the most widely cultivated cacao type and its use to identify candidate genes regulating pod color.</title>
        <authorList>
            <person name="Motamayor J.C."/>
            <person name="Mockaitis K."/>
            <person name="Schmutz J."/>
            <person name="Haiminen N."/>
            <person name="Iii D.L."/>
            <person name="Cornejo O."/>
            <person name="Findley S.D."/>
            <person name="Zheng P."/>
            <person name="Utro F."/>
            <person name="Royaert S."/>
            <person name="Saski C."/>
            <person name="Jenkins J."/>
            <person name="Podicheti R."/>
            <person name="Zhao M."/>
            <person name="Scheffler B.E."/>
            <person name="Stack J.C."/>
            <person name="Feltus F.A."/>
            <person name="Mustiga G.M."/>
            <person name="Amores F."/>
            <person name="Phillips W."/>
            <person name="Marelli J.P."/>
            <person name="May G.D."/>
            <person name="Shapiro H."/>
            <person name="Ma J."/>
            <person name="Bustamante C.D."/>
            <person name="Schnell R.J."/>
            <person name="Main D."/>
            <person name="Gilbert D."/>
            <person name="Parida L."/>
            <person name="Kuhn D.N."/>
        </authorList>
    </citation>
    <scope>NUCLEOTIDE SEQUENCE [LARGE SCALE GENOMIC DNA]</scope>
    <source>
        <strain evidence="4">cv. Matina 1-6</strain>
    </source>
</reference>
<feature type="domain" description="PGG" evidence="2">
    <location>
        <begin position="596"/>
        <end position="709"/>
    </location>
</feature>
<protein>
    <submittedName>
        <fullName evidence="3">Ankyrin repeat family protein, putative isoform 1</fullName>
    </submittedName>
</protein>
<dbReference type="Pfam" id="PF12796">
    <property type="entry name" value="Ank_2"/>
    <property type="match status" value="1"/>
</dbReference>
<dbReference type="eggNOG" id="KOG0504">
    <property type="taxonomic scope" value="Eukaryota"/>
</dbReference>
<dbReference type="SUPFAM" id="SSF48403">
    <property type="entry name" value="Ankyrin repeat"/>
    <property type="match status" value="1"/>
</dbReference>
<feature type="transmembrane region" description="Helical" evidence="1">
    <location>
        <begin position="602"/>
        <end position="622"/>
    </location>
</feature>
<dbReference type="Gene3D" id="1.25.40.20">
    <property type="entry name" value="Ankyrin repeat-containing domain"/>
    <property type="match status" value="1"/>
</dbReference>
<evidence type="ECO:0000256" key="1">
    <source>
        <dbReference type="SAM" id="Phobius"/>
    </source>
</evidence>
<feature type="transmembrane region" description="Helical" evidence="1">
    <location>
        <begin position="717"/>
        <end position="735"/>
    </location>
</feature>
<dbReference type="InterPro" id="IPR026961">
    <property type="entry name" value="PGG_dom"/>
</dbReference>
<gene>
    <name evidence="3" type="ORF">TCM_046106</name>
</gene>
<dbReference type="STRING" id="3641.S1S466"/>
<proteinExistence type="predicted"/>
<keyword evidence="1" id="KW-0472">Membrane</keyword>
<dbReference type="GO" id="GO:0016020">
    <property type="term" value="C:membrane"/>
    <property type="evidence" value="ECO:0000318"/>
    <property type="project" value="GO_Central"/>
</dbReference>
<organism evidence="3 4">
    <name type="scientific">Theobroma cacao</name>
    <name type="common">Cacao</name>
    <name type="synonym">Cocoa</name>
    <dbReference type="NCBI Taxonomy" id="3641"/>
    <lineage>
        <taxon>Eukaryota</taxon>
        <taxon>Viridiplantae</taxon>
        <taxon>Streptophyta</taxon>
        <taxon>Embryophyta</taxon>
        <taxon>Tracheophyta</taxon>
        <taxon>Spermatophyta</taxon>
        <taxon>Magnoliopsida</taxon>
        <taxon>eudicotyledons</taxon>
        <taxon>Gunneridae</taxon>
        <taxon>Pentapetalae</taxon>
        <taxon>rosids</taxon>
        <taxon>malvids</taxon>
        <taxon>Malvales</taxon>
        <taxon>Malvaceae</taxon>
        <taxon>Byttnerioideae</taxon>
        <taxon>Theobroma</taxon>
    </lineage>
</organism>
<dbReference type="Pfam" id="PF14223">
    <property type="entry name" value="Retrotran_gag_2"/>
    <property type="match status" value="1"/>
</dbReference>
<dbReference type="PANTHER" id="PTHR24177:SF329">
    <property type="entry name" value="ANKYRIN REPEAT PROTEIN"/>
    <property type="match status" value="1"/>
</dbReference>
<dbReference type="EMBL" id="KE133314">
    <property type="protein sequence ID" value="EOY20491.1"/>
    <property type="molecule type" value="Genomic_DNA"/>
</dbReference>
<keyword evidence="4" id="KW-1185">Reference proteome</keyword>
<dbReference type="AlphaFoldDB" id="S1S466"/>
<dbReference type="InParanoid" id="S1S466"/>
<feature type="transmembrane region" description="Helical" evidence="1">
    <location>
        <begin position="642"/>
        <end position="665"/>
    </location>
</feature>
<dbReference type="Pfam" id="PF13962">
    <property type="entry name" value="PGG"/>
    <property type="match status" value="1"/>
</dbReference>
<dbReference type="InterPro" id="IPR036770">
    <property type="entry name" value="Ankyrin_rpt-contain_sf"/>
</dbReference>